<evidence type="ECO:0000256" key="8">
    <source>
        <dbReference type="HAMAP-Rule" id="MF_00140"/>
    </source>
</evidence>
<dbReference type="PANTHER" id="PTHR43766">
    <property type="entry name" value="TRYPTOPHAN--TRNA LIGASE, MITOCHONDRIAL"/>
    <property type="match status" value="1"/>
</dbReference>
<dbReference type="RefSeq" id="WP_068368471.1">
    <property type="nucleotide sequence ID" value="NZ_CAIJCT010000007.1"/>
</dbReference>
<dbReference type="Pfam" id="PF00579">
    <property type="entry name" value="tRNA-synt_1b"/>
    <property type="match status" value="1"/>
</dbReference>
<dbReference type="SUPFAM" id="SSF52374">
    <property type="entry name" value="Nucleotidylyl transferase"/>
    <property type="match status" value="1"/>
</dbReference>
<evidence type="ECO:0000256" key="2">
    <source>
        <dbReference type="ARBA" id="ARBA00022598"/>
    </source>
</evidence>
<evidence type="ECO:0000256" key="6">
    <source>
        <dbReference type="ARBA" id="ARBA00023146"/>
    </source>
</evidence>
<feature type="binding site" evidence="8">
    <location>
        <begin position="11"/>
        <end position="13"/>
    </location>
    <ligand>
        <name>ATP</name>
        <dbReference type="ChEBI" id="CHEBI:30616"/>
    </ligand>
</feature>
<evidence type="ECO:0000256" key="7">
    <source>
        <dbReference type="ARBA" id="ARBA00049929"/>
    </source>
</evidence>
<dbReference type="PROSITE" id="PS00178">
    <property type="entry name" value="AA_TRNA_LIGASE_I"/>
    <property type="match status" value="1"/>
</dbReference>
<keyword evidence="11" id="KW-1185">Reference proteome</keyword>
<dbReference type="PATRIC" id="fig|755172.3.peg.1228"/>
<accession>A0A134ADK7</accession>
<name>A0A134ADK7_9FIRM</name>
<dbReference type="GO" id="GO:0004830">
    <property type="term" value="F:tryptophan-tRNA ligase activity"/>
    <property type="evidence" value="ECO:0007669"/>
    <property type="project" value="UniProtKB-UniRule"/>
</dbReference>
<dbReference type="PANTHER" id="PTHR43766:SF1">
    <property type="entry name" value="TRYPTOPHAN--TRNA LIGASE, MITOCHONDRIAL"/>
    <property type="match status" value="1"/>
</dbReference>
<dbReference type="EMBL" id="LSDG01000039">
    <property type="protein sequence ID" value="KXB65791.1"/>
    <property type="molecule type" value="Genomic_DNA"/>
</dbReference>
<evidence type="ECO:0000256" key="1">
    <source>
        <dbReference type="ARBA" id="ARBA00005594"/>
    </source>
</evidence>
<sequence length="329" mass="37112">MDKKIVFSAIQPSGSLTIGNYLGALSNFSELQKDYNCLYCVADMHAITVPQKPADLRRRTLDLIALYVACGIDPDKSILYIQSQVPEHTELAWVLNTITSVGQLNRMTQFKDKSQKQKEVYAGLLNYPVLMVADILLYQTSYVPVGEDQRQHIELTRDIAERFNTRYSPTFTIPDILAPKVGARIMSLQNPSSKMSKSDADENAFILILDEPDVIRRKIKRAVTDSIGEVHYSDDQPGVKNLLDIYSSFKHITPQEAEKEFAQAGYGELKEAVAEAVVEGLAPVQKRYKEIREDKDMLESICKTGAEKASHLAQRTLRKVYRKVGFAQF</sequence>
<evidence type="ECO:0000256" key="5">
    <source>
        <dbReference type="ARBA" id="ARBA00022917"/>
    </source>
</evidence>
<feature type="binding site" evidence="8">
    <location>
        <position position="134"/>
    </location>
    <ligand>
        <name>L-tryptophan</name>
        <dbReference type="ChEBI" id="CHEBI:57912"/>
    </ligand>
</feature>
<proteinExistence type="inferred from homology"/>
<dbReference type="InterPro" id="IPR002305">
    <property type="entry name" value="aa-tRNA-synth_Ic"/>
</dbReference>
<keyword evidence="5 8" id="KW-0648">Protein biosynthesis</keyword>
<dbReference type="InterPro" id="IPR002306">
    <property type="entry name" value="Trp-tRNA-ligase"/>
</dbReference>
<comment type="function">
    <text evidence="8">Catalyzes the attachment of tryptophan to tRNA(Trp).</text>
</comment>
<keyword evidence="3 8" id="KW-0547">Nucleotide-binding</keyword>
<dbReference type="GO" id="GO:0005829">
    <property type="term" value="C:cytosol"/>
    <property type="evidence" value="ECO:0007669"/>
    <property type="project" value="TreeGrafter"/>
</dbReference>
<comment type="subunit">
    <text evidence="8">Homodimer.</text>
</comment>
<dbReference type="InterPro" id="IPR001412">
    <property type="entry name" value="aa-tRNA-synth_I_CS"/>
</dbReference>
<dbReference type="Gene3D" id="1.10.240.10">
    <property type="entry name" value="Tyrosyl-Transfer RNA Synthetase"/>
    <property type="match status" value="1"/>
</dbReference>
<dbReference type="FunFam" id="1.10.240.10:FF:000002">
    <property type="entry name" value="Tryptophan--tRNA ligase"/>
    <property type="match status" value="1"/>
</dbReference>
<feature type="binding site" evidence="8">
    <location>
        <position position="185"/>
    </location>
    <ligand>
        <name>ATP</name>
        <dbReference type="ChEBI" id="CHEBI:30616"/>
    </ligand>
</feature>
<dbReference type="PRINTS" id="PR01039">
    <property type="entry name" value="TRNASYNTHTRP"/>
</dbReference>
<comment type="similarity">
    <text evidence="1 8 9">Belongs to the class-I aminoacyl-tRNA synthetase family.</text>
</comment>
<reference evidence="11" key="1">
    <citation type="submission" date="2016-01" db="EMBL/GenBank/DDBJ databases">
        <authorList>
            <person name="Mitreva M."/>
            <person name="Pepin K.H."/>
            <person name="Mihindukulasuriya K.A."/>
            <person name="Fulton R."/>
            <person name="Fronick C."/>
            <person name="O'Laughlin M."/>
            <person name="Miner T."/>
            <person name="Herter B."/>
            <person name="Rosa B.A."/>
            <person name="Cordes M."/>
            <person name="Tomlinson C."/>
            <person name="Wollam A."/>
            <person name="Palsikar V.B."/>
            <person name="Mardis E.R."/>
            <person name="Wilson R.K."/>
        </authorList>
    </citation>
    <scope>NUCLEOTIDE SEQUENCE [LARGE SCALE GENOMIC DNA]</scope>
    <source>
        <strain evidence="11">DNF00729</strain>
    </source>
</reference>
<keyword evidence="8" id="KW-0963">Cytoplasm</keyword>
<evidence type="ECO:0000256" key="9">
    <source>
        <dbReference type="RuleBase" id="RU363036"/>
    </source>
</evidence>
<protein>
    <recommendedName>
        <fullName evidence="8">Tryptophan--tRNA ligase</fullName>
        <ecNumber evidence="8">6.1.1.2</ecNumber>
    </recommendedName>
    <alternativeName>
        <fullName evidence="8">Tryptophanyl-tRNA synthetase</fullName>
        <shortName evidence="8">TrpRS</shortName>
    </alternativeName>
</protein>
<dbReference type="STRING" id="755172.HMPREF1863_01265"/>
<feature type="short sequence motif" description="'HIGH' region" evidence="8">
    <location>
        <begin position="12"/>
        <end position="20"/>
    </location>
</feature>
<dbReference type="Gene3D" id="3.40.50.620">
    <property type="entry name" value="HUPs"/>
    <property type="match status" value="1"/>
</dbReference>
<comment type="caution">
    <text evidence="10">The sequence shown here is derived from an EMBL/GenBank/DDBJ whole genome shotgun (WGS) entry which is preliminary data.</text>
</comment>
<evidence type="ECO:0000256" key="4">
    <source>
        <dbReference type="ARBA" id="ARBA00022840"/>
    </source>
</evidence>
<dbReference type="CDD" id="cd00806">
    <property type="entry name" value="TrpRS_core"/>
    <property type="match status" value="1"/>
</dbReference>
<dbReference type="HAMAP" id="MF_00140_B">
    <property type="entry name" value="Trp_tRNA_synth_B"/>
    <property type="match status" value="1"/>
</dbReference>
<evidence type="ECO:0000313" key="11">
    <source>
        <dbReference type="Proteomes" id="UP000070442"/>
    </source>
</evidence>
<dbReference type="GO" id="GO:0006436">
    <property type="term" value="P:tryptophanyl-tRNA aminoacylation"/>
    <property type="evidence" value="ECO:0007669"/>
    <property type="project" value="UniProtKB-UniRule"/>
</dbReference>
<dbReference type="EC" id="6.1.1.2" evidence="8"/>
<dbReference type="InterPro" id="IPR024109">
    <property type="entry name" value="Trp-tRNA-ligase_bac-type"/>
</dbReference>
<comment type="catalytic activity">
    <reaction evidence="7 8">
        <text>tRNA(Trp) + L-tryptophan + ATP = L-tryptophyl-tRNA(Trp) + AMP + diphosphate + H(+)</text>
        <dbReference type="Rhea" id="RHEA:24080"/>
        <dbReference type="Rhea" id="RHEA-COMP:9671"/>
        <dbReference type="Rhea" id="RHEA-COMP:9705"/>
        <dbReference type="ChEBI" id="CHEBI:15378"/>
        <dbReference type="ChEBI" id="CHEBI:30616"/>
        <dbReference type="ChEBI" id="CHEBI:33019"/>
        <dbReference type="ChEBI" id="CHEBI:57912"/>
        <dbReference type="ChEBI" id="CHEBI:78442"/>
        <dbReference type="ChEBI" id="CHEBI:78535"/>
        <dbReference type="ChEBI" id="CHEBI:456215"/>
        <dbReference type="EC" id="6.1.1.2"/>
    </reaction>
</comment>
<evidence type="ECO:0000256" key="3">
    <source>
        <dbReference type="ARBA" id="ARBA00022741"/>
    </source>
</evidence>
<dbReference type="Proteomes" id="UP000070442">
    <property type="component" value="Unassembled WGS sequence"/>
</dbReference>
<dbReference type="InterPro" id="IPR014729">
    <property type="entry name" value="Rossmann-like_a/b/a_fold"/>
</dbReference>
<feature type="short sequence motif" description="'KMSKS' region" evidence="8">
    <location>
        <begin position="194"/>
        <end position="198"/>
    </location>
</feature>
<organism evidence="10 11">
    <name type="scientific">Aedoeadaptatus coxii</name>
    <dbReference type="NCBI Taxonomy" id="755172"/>
    <lineage>
        <taxon>Bacteria</taxon>
        <taxon>Bacillati</taxon>
        <taxon>Bacillota</taxon>
        <taxon>Tissierellia</taxon>
        <taxon>Tissierellales</taxon>
        <taxon>Peptoniphilaceae</taxon>
        <taxon>Aedoeadaptatus</taxon>
    </lineage>
</organism>
<dbReference type="InterPro" id="IPR050203">
    <property type="entry name" value="Trp-tRNA_synthetase"/>
</dbReference>
<evidence type="ECO:0000313" key="10">
    <source>
        <dbReference type="EMBL" id="KXB65791.1"/>
    </source>
</evidence>
<gene>
    <name evidence="8" type="primary">trpS</name>
    <name evidence="10" type="ORF">HMPREF1863_01265</name>
</gene>
<dbReference type="GO" id="GO:0005524">
    <property type="term" value="F:ATP binding"/>
    <property type="evidence" value="ECO:0007669"/>
    <property type="project" value="UniProtKB-UniRule"/>
</dbReference>
<comment type="subcellular location">
    <subcellularLocation>
        <location evidence="8">Cytoplasm</location>
    </subcellularLocation>
</comment>
<feature type="binding site" evidence="8">
    <location>
        <begin position="146"/>
        <end position="148"/>
    </location>
    <ligand>
        <name>ATP</name>
        <dbReference type="ChEBI" id="CHEBI:30616"/>
    </ligand>
</feature>
<dbReference type="NCBIfam" id="TIGR00233">
    <property type="entry name" value="trpS"/>
    <property type="match status" value="1"/>
</dbReference>
<keyword evidence="2 8" id="KW-0436">Ligase</keyword>
<keyword evidence="4 8" id="KW-0067">ATP-binding</keyword>
<dbReference type="OrthoDB" id="9801042at2"/>
<feature type="binding site" evidence="8">
    <location>
        <begin position="19"/>
        <end position="20"/>
    </location>
    <ligand>
        <name>ATP</name>
        <dbReference type="ChEBI" id="CHEBI:30616"/>
    </ligand>
</feature>
<dbReference type="AlphaFoldDB" id="A0A134ADK7"/>
<feature type="binding site" evidence="8">
    <location>
        <begin position="194"/>
        <end position="198"/>
    </location>
    <ligand>
        <name>ATP</name>
        <dbReference type="ChEBI" id="CHEBI:30616"/>
    </ligand>
</feature>
<keyword evidence="6 8" id="KW-0030">Aminoacyl-tRNA synthetase</keyword>